<proteinExistence type="predicted"/>
<accession>A0ABY7BRQ3</accession>
<reference evidence="1 2" key="1">
    <citation type="journal article" date="2023" name="Microbiol. Resour. Announc.">
        <title>Complete Genome of 'Candidatus Phytoplasma rubi' RS, a Phytopathogenic Bacterium Associated with Rubus Stunt Disease.</title>
        <authorList>
            <person name="Duckeck D."/>
            <person name="Zubert C."/>
            <person name="Bohm J.W."/>
            <person name="Carminati G."/>
            <person name="Schneider B."/>
            <person name="Kube M."/>
        </authorList>
    </citation>
    <scope>NUCLEOTIDE SEQUENCE [LARGE SCALE GENOMIC DNA]</scope>
    <source>
        <strain evidence="1 2">RS</strain>
    </source>
</reference>
<evidence type="ECO:0000313" key="2">
    <source>
        <dbReference type="Proteomes" id="UP001164727"/>
    </source>
</evidence>
<keyword evidence="2" id="KW-1185">Reference proteome</keyword>
<protein>
    <submittedName>
        <fullName evidence="1">Uncharacterized protein</fullName>
    </submittedName>
</protein>
<evidence type="ECO:0000313" key="1">
    <source>
        <dbReference type="EMBL" id="WAN63160.1"/>
    </source>
</evidence>
<organism evidence="1 2">
    <name type="scientific">Candidatus Phytoplasma rubi</name>
    <dbReference type="NCBI Taxonomy" id="399025"/>
    <lineage>
        <taxon>Bacteria</taxon>
        <taxon>Bacillati</taxon>
        <taxon>Mycoplasmatota</taxon>
        <taxon>Mollicutes</taxon>
        <taxon>Acholeplasmatales</taxon>
        <taxon>Acholeplasmataceae</taxon>
        <taxon>Candidatus Phytoplasma</taxon>
        <taxon>16SrV (Elm yellows group)</taxon>
    </lineage>
</organism>
<name>A0ABY7BRQ3_9MOLU</name>
<gene>
    <name evidence="1" type="ORF">RS022_01800</name>
</gene>
<dbReference type="Proteomes" id="UP001164727">
    <property type="component" value="Chromosome"/>
</dbReference>
<sequence length="40" mass="4743">MIFIFLNIFYNQDVIFSPDNLVYLLLKKIEGILNLPIDNK</sequence>
<dbReference type="EMBL" id="CP114006">
    <property type="protein sequence ID" value="WAN63160.1"/>
    <property type="molecule type" value="Genomic_DNA"/>
</dbReference>